<dbReference type="GO" id="GO:0008270">
    <property type="term" value="F:zinc ion binding"/>
    <property type="evidence" value="ECO:0007669"/>
    <property type="project" value="InterPro"/>
</dbReference>
<accession>A0AAD7YW59</accession>
<keyword evidence="3" id="KW-1185">Reference proteome</keyword>
<dbReference type="InterPro" id="IPR041661">
    <property type="entry name" value="ZN622/Rei1/Reh1_Znf-C2H2"/>
</dbReference>
<evidence type="ECO:0000259" key="1">
    <source>
        <dbReference type="SMART" id="SM00451"/>
    </source>
</evidence>
<feature type="domain" description="U1-type" evidence="1">
    <location>
        <begin position="58"/>
        <end position="91"/>
    </location>
</feature>
<feature type="domain" description="U1-type" evidence="1">
    <location>
        <begin position="112"/>
        <end position="147"/>
    </location>
</feature>
<organism evidence="2 3">
    <name type="scientific">Mythimna separata</name>
    <name type="common">Oriental armyworm</name>
    <name type="synonym">Pseudaletia separata</name>
    <dbReference type="NCBI Taxonomy" id="271217"/>
    <lineage>
        <taxon>Eukaryota</taxon>
        <taxon>Metazoa</taxon>
        <taxon>Ecdysozoa</taxon>
        <taxon>Arthropoda</taxon>
        <taxon>Hexapoda</taxon>
        <taxon>Insecta</taxon>
        <taxon>Pterygota</taxon>
        <taxon>Neoptera</taxon>
        <taxon>Endopterygota</taxon>
        <taxon>Lepidoptera</taxon>
        <taxon>Glossata</taxon>
        <taxon>Ditrysia</taxon>
        <taxon>Noctuoidea</taxon>
        <taxon>Noctuidae</taxon>
        <taxon>Noctuinae</taxon>
        <taxon>Hadenini</taxon>
        <taxon>Mythimna</taxon>
    </lineage>
</organism>
<evidence type="ECO:0000313" key="3">
    <source>
        <dbReference type="Proteomes" id="UP001231518"/>
    </source>
</evidence>
<comment type="caution">
    <text evidence="2">The sequence shown here is derived from an EMBL/GenBank/DDBJ whole genome shotgun (WGS) entry which is preliminary data.</text>
</comment>
<dbReference type="Proteomes" id="UP001231518">
    <property type="component" value="Chromosome 19"/>
</dbReference>
<feature type="domain" description="U1-type" evidence="1">
    <location>
        <begin position="161"/>
        <end position="197"/>
    </location>
</feature>
<proteinExistence type="predicted"/>
<dbReference type="GO" id="GO:0003676">
    <property type="term" value="F:nucleic acid binding"/>
    <property type="evidence" value="ECO:0007669"/>
    <property type="project" value="InterPro"/>
</dbReference>
<sequence length="252" mass="28549">MAYYTDIIVDESGKTKCGLCKIFIKDSDITIEDHLNATEHADMYIQRLMIQNNIVVNGKKISCLLCNEVCNVAEVLQHIDSSSHKGNMSSVKKIIEKDGGLLVLPEDITPVGSKVNCLTCDCWVEFNQEAIKSHIGSAKHQRARAIVVQPLNAIFSVEGNSEDLWCKICQTYFENYIEVIFEHVDEDPVHLKNIGKLNLLIKDQNIDIEKYLHDPKEDKALCKRCGIEVPCNIDNLDRHIRGKQHTKSKTNK</sequence>
<dbReference type="AlphaFoldDB" id="A0AAD7YW59"/>
<dbReference type="SMART" id="SM00451">
    <property type="entry name" value="ZnF_U1"/>
    <property type="match status" value="4"/>
</dbReference>
<gene>
    <name evidence="2" type="ORF">PYW07_006358</name>
</gene>
<feature type="domain" description="U1-type" evidence="1">
    <location>
        <begin position="12"/>
        <end position="47"/>
    </location>
</feature>
<protein>
    <recommendedName>
        <fullName evidence="1">U1-type domain-containing protein</fullName>
    </recommendedName>
</protein>
<dbReference type="InterPro" id="IPR003604">
    <property type="entry name" value="Matrin/U1-like-C_Znf_C2H2"/>
</dbReference>
<evidence type="ECO:0000313" key="2">
    <source>
        <dbReference type="EMBL" id="KAJ8728662.1"/>
    </source>
</evidence>
<reference evidence="2" key="1">
    <citation type="submission" date="2023-03" db="EMBL/GenBank/DDBJ databases">
        <title>Chromosome-level genomes of two armyworms, Mythimna separata and Mythimna loreyi, provide insights into the biosynthesis and reception of sex pheromones.</title>
        <authorList>
            <person name="Zhao H."/>
        </authorList>
    </citation>
    <scope>NUCLEOTIDE SEQUENCE</scope>
    <source>
        <strain evidence="2">BeijingLab</strain>
        <tissue evidence="2">Pupa</tissue>
    </source>
</reference>
<dbReference type="EMBL" id="JARGEI010000007">
    <property type="protein sequence ID" value="KAJ8728662.1"/>
    <property type="molecule type" value="Genomic_DNA"/>
</dbReference>
<dbReference type="Pfam" id="PF12756">
    <property type="entry name" value="zf-C2H2_2"/>
    <property type="match status" value="1"/>
</dbReference>
<name>A0AAD7YW59_MYTSE</name>